<feature type="transmembrane region" description="Helical" evidence="6">
    <location>
        <begin position="127"/>
        <end position="147"/>
    </location>
</feature>
<comment type="subcellular location">
    <subcellularLocation>
        <location evidence="1">Cell membrane</location>
        <topology evidence="1">Multi-pass membrane protein</topology>
    </subcellularLocation>
</comment>
<evidence type="ECO:0000256" key="4">
    <source>
        <dbReference type="ARBA" id="ARBA00022989"/>
    </source>
</evidence>
<dbReference type="InterPro" id="IPR002797">
    <property type="entry name" value="Polysacc_synth"/>
</dbReference>
<keyword evidence="3 6" id="KW-0812">Transmembrane</keyword>
<evidence type="ECO:0000256" key="2">
    <source>
        <dbReference type="ARBA" id="ARBA00022475"/>
    </source>
</evidence>
<feature type="transmembrane region" description="Helical" evidence="6">
    <location>
        <begin position="85"/>
        <end position="107"/>
    </location>
</feature>
<keyword evidence="2" id="KW-1003">Cell membrane</keyword>
<feature type="transmembrane region" description="Helical" evidence="6">
    <location>
        <begin position="185"/>
        <end position="204"/>
    </location>
</feature>
<evidence type="ECO:0000313" key="8">
    <source>
        <dbReference type="Proteomes" id="UP000242754"/>
    </source>
</evidence>
<gene>
    <name evidence="7" type="ORF">Tpal_2094</name>
</gene>
<protein>
    <submittedName>
        <fullName evidence="7">Polysaccharide biosynthesis protein</fullName>
    </submittedName>
</protein>
<name>A0A143YVU2_9LACT</name>
<dbReference type="AlphaFoldDB" id="A0A143YVU2"/>
<dbReference type="STRING" id="140314.SAMN04488076_104131"/>
<dbReference type="Proteomes" id="UP000242754">
    <property type="component" value="Unassembled WGS sequence"/>
</dbReference>
<dbReference type="PANTHER" id="PTHR30250:SF26">
    <property type="entry name" value="PSMA PROTEIN"/>
    <property type="match status" value="1"/>
</dbReference>
<accession>A0A143YVU2</accession>
<feature type="transmembrane region" description="Helical" evidence="6">
    <location>
        <begin position="53"/>
        <end position="73"/>
    </location>
</feature>
<proteinExistence type="predicted"/>
<keyword evidence="8" id="KW-1185">Reference proteome</keyword>
<evidence type="ECO:0000256" key="1">
    <source>
        <dbReference type="ARBA" id="ARBA00004651"/>
    </source>
</evidence>
<feature type="transmembrane region" description="Helical" evidence="6">
    <location>
        <begin position="343"/>
        <end position="366"/>
    </location>
</feature>
<keyword evidence="4 6" id="KW-1133">Transmembrane helix</keyword>
<dbReference type="PANTHER" id="PTHR30250">
    <property type="entry name" value="PST FAMILY PREDICTED COLANIC ACID TRANSPORTER"/>
    <property type="match status" value="1"/>
</dbReference>
<feature type="transmembrane region" description="Helical" evidence="6">
    <location>
        <begin position="12"/>
        <end position="33"/>
    </location>
</feature>
<dbReference type="InterPro" id="IPR050833">
    <property type="entry name" value="Poly_Biosynth_Transport"/>
</dbReference>
<reference evidence="7 8" key="1">
    <citation type="submission" date="2016-02" db="EMBL/GenBank/DDBJ databases">
        <authorList>
            <person name="Wen L."/>
            <person name="He K."/>
            <person name="Yang H."/>
        </authorList>
    </citation>
    <scope>NUCLEOTIDE SEQUENCE [LARGE SCALE GENOMIC DNA]</scope>
    <source>
        <strain evidence="7">Trichococcus palustris</strain>
    </source>
</reference>
<evidence type="ECO:0000256" key="6">
    <source>
        <dbReference type="SAM" id="Phobius"/>
    </source>
</evidence>
<dbReference type="RefSeq" id="WP_087033643.1">
    <property type="nucleotide sequence ID" value="NZ_FJNE01000006.1"/>
</dbReference>
<feature type="transmembrane region" description="Helical" evidence="6">
    <location>
        <begin position="467"/>
        <end position="487"/>
    </location>
</feature>
<dbReference type="EMBL" id="FJNE01000006">
    <property type="protein sequence ID" value="CZQ97075.1"/>
    <property type="molecule type" value="Genomic_DNA"/>
</dbReference>
<keyword evidence="5 6" id="KW-0472">Membrane</keyword>
<sequence>MNKEKTLSINMIASLVTLVLNLGINFFLSDYIVNTIGVEAYGFVNLANSMANYAVIITVALNSVAGRFITISYHKGDKKEANQYFNSVLTANIVMALLFAVLGVFVVGNLEKIINIPPELLVSVKQLYAFVFLNFMLSIVSTVFTVATFITNRLYISSLINAISITLKAVLFVALFSVLPTSVAIVGLVTLICTAFVLVSNLYFTRKLVPDIQIRPMDFSMAKVKKLFSSGVWSSISSLSQTLADGLDLLISNLWISSIAMGQLSVAKTLSNILNQVVASISNLFAPQLTYHYAKGDIKSLLSELRQNMLLTSAFANIPACILIAFGHDLIQLWVPTQDADMIYVLLLLTIFPFFDSPPITGMYNVFLITNRLKMNSLFWFCISLFDIGLVFLLLNTTSLGILAIAGVSTTSGFIANLTFMPMYAATCLKQKKTIFYPIILRYLFVTILMAATFAGIRFVVPAIDSWMSLGLVAVGCGIIGLVYNYFLLLGKPERQKVQSLVQNKLLKRGNG</sequence>
<dbReference type="OrthoDB" id="3224024at2"/>
<dbReference type="Pfam" id="PF01943">
    <property type="entry name" value="Polysacc_synt"/>
    <property type="match status" value="1"/>
</dbReference>
<feature type="transmembrane region" description="Helical" evidence="6">
    <location>
        <begin position="378"/>
        <end position="395"/>
    </location>
</feature>
<evidence type="ECO:0000256" key="5">
    <source>
        <dbReference type="ARBA" id="ARBA00023136"/>
    </source>
</evidence>
<evidence type="ECO:0000313" key="7">
    <source>
        <dbReference type="EMBL" id="CZQ97075.1"/>
    </source>
</evidence>
<organism evidence="7 8">
    <name type="scientific">Trichococcus palustris</name>
    <dbReference type="NCBI Taxonomy" id="140314"/>
    <lineage>
        <taxon>Bacteria</taxon>
        <taxon>Bacillati</taxon>
        <taxon>Bacillota</taxon>
        <taxon>Bacilli</taxon>
        <taxon>Lactobacillales</taxon>
        <taxon>Carnobacteriaceae</taxon>
        <taxon>Trichococcus</taxon>
    </lineage>
</organism>
<dbReference type="GO" id="GO:0005886">
    <property type="term" value="C:plasma membrane"/>
    <property type="evidence" value="ECO:0007669"/>
    <property type="project" value="UniProtKB-SubCell"/>
</dbReference>
<feature type="transmembrane region" description="Helical" evidence="6">
    <location>
        <begin position="440"/>
        <end position="461"/>
    </location>
</feature>
<feature type="transmembrane region" description="Helical" evidence="6">
    <location>
        <begin position="159"/>
        <end position="179"/>
    </location>
</feature>
<feature type="transmembrane region" description="Helical" evidence="6">
    <location>
        <begin position="401"/>
        <end position="420"/>
    </location>
</feature>
<feature type="transmembrane region" description="Helical" evidence="6">
    <location>
        <begin position="309"/>
        <end position="331"/>
    </location>
</feature>
<evidence type="ECO:0000256" key="3">
    <source>
        <dbReference type="ARBA" id="ARBA00022692"/>
    </source>
</evidence>